<dbReference type="EMBL" id="JBFDAA010000012">
    <property type="protein sequence ID" value="KAL1123655.1"/>
    <property type="molecule type" value="Genomic_DNA"/>
</dbReference>
<dbReference type="AlphaFoldDB" id="A0ABD0Y8H3"/>
<keyword evidence="3" id="KW-1185">Reference proteome</keyword>
<feature type="region of interest" description="Disordered" evidence="1">
    <location>
        <begin position="250"/>
        <end position="303"/>
    </location>
</feature>
<organism evidence="2 3">
    <name type="scientific">Ranatra chinensis</name>
    <dbReference type="NCBI Taxonomy" id="642074"/>
    <lineage>
        <taxon>Eukaryota</taxon>
        <taxon>Metazoa</taxon>
        <taxon>Ecdysozoa</taxon>
        <taxon>Arthropoda</taxon>
        <taxon>Hexapoda</taxon>
        <taxon>Insecta</taxon>
        <taxon>Pterygota</taxon>
        <taxon>Neoptera</taxon>
        <taxon>Paraneoptera</taxon>
        <taxon>Hemiptera</taxon>
        <taxon>Heteroptera</taxon>
        <taxon>Panheteroptera</taxon>
        <taxon>Nepomorpha</taxon>
        <taxon>Nepidae</taxon>
        <taxon>Ranatrinae</taxon>
        <taxon>Ranatra</taxon>
    </lineage>
</organism>
<comment type="caution">
    <text evidence="2">The sequence shown here is derived from an EMBL/GenBank/DDBJ whole genome shotgun (WGS) entry which is preliminary data.</text>
</comment>
<proteinExistence type="predicted"/>
<evidence type="ECO:0000313" key="2">
    <source>
        <dbReference type="EMBL" id="KAL1123655.1"/>
    </source>
</evidence>
<protein>
    <submittedName>
        <fullName evidence="2">Uncharacterized protein</fullName>
    </submittedName>
</protein>
<gene>
    <name evidence="2" type="ORF">AAG570_002731</name>
</gene>
<sequence length="303" mass="33700">MASKRRNMFHKNKTQETNLPPFCALKMLPSRQTKRDDLVDHAVGVLAYDLQAVGDVADVERLRKCDSVRGAYRLADFLEAASAAGAHFRSVNTLLPPEVVNNIYGILIRKISHQVRAECGITGTTEAAEVARLLSERYGEARRPPARSAVKLLRMRRGHGETPSAFMHRVDKEFRLVKARMAAVEAAEVATAKLAVIEELLKEAVLSEMPEKLRRQLKTMNVANFGVLLAQADEEEDDYQAAKEDAATWTRVERKSVRRSDRGHERRAPPNFHTLGCENRRETSVGASGERGYDGGNVGAHST</sequence>
<dbReference type="Proteomes" id="UP001558652">
    <property type="component" value="Unassembled WGS sequence"/>
</dbReference>
<feature type="compositionally biased region" description="Basic and acidic residues" evidence="1">
    <location>
        <begin position="250"/>
        <end position="268"/>
    </location>
</feature>
<evidence type="ECO:0000256" key="1">
    <source>
        <dbReference type="SAM" id="MobiDB-lite"/>
    </source>
</evidence>
<accession>A0ABD0Y8H3</accession>
<name>A0ABD0Y8H3_9HEMI</name>
<evidence type="ECO:0000313" key="3">
    <source>
        <dbReference type="Proteomes" id="UP001558652"/>
    </source>
</evidence>
<feature type="compositionally biased region" description="Gly residues" evidence="1">
    <location>
        <begin position="294"/>
        <end position="303"/>
    </location>
</feature>
<reference evidence="2 3" key="1">
    <citation type="submission" date="2024-07" db="EMBL/GenBank/DDBJ databases">
        <title>Chromosome-level genome assembly of the water stick insect Ranatra chinensis (Heteroptera: Nepidae).</title>
        <authorList>
            <person name="Liu X."/>
        </authorList>
    </citation>
    <scope>NUCLEOTIDE SEQUENCE [LARGE SCALE GENOMIC DNA]</scope>
    <source>
        <strain evidence="2">Cailab_2021Rc</strain>
        <tissue evidence="2">Muscle</tissue>
    </source>
</reference>